<feature type="region of interest" description="Disordered" evidence="1">
    <location>
        <begin position="1"/>
        <end position="53"/>
    </location>
</feature>
<accession>A0A5E4QRF0</accession>
<organism evidence="2 3">
    <name type="scientific">Leptidea sinapis</name>
    <dbReference type="NCBI Taxonomy" id="189913"/>
    <lineage>
        <taxon>Eukaryota</taxon>
        <taxon>Metazoa</taxon>
        <taxon>Ecdysozoa</taxon>
        <taxon>Arthropoda</taxon>
        <taxon>Hexapoda</taxon>
        <taxon>Insecta</taxon>
        <taxon>Pterygota</taxon>
        <taxon>Neoptera</taxon>
        <taxon>Endopterygota</taxon>
        <taxon>Lepidoptera</taxon>
        <taxon>Glossata</taxon>
        <taxon>Ditrysia</taxon>
        <taxon>Papilionoidea</taxon>
        <taxon>Pieridae</taxon>
        <taxon>Dismorphiinae</taxon>
        <taxon>Leptidea</taxon>
    </lineage>
</organism>
<name>A0A5E4QRF0_9NEOP</name>
<evidence type="ECO:0000313" key="3">
    <source>
        <dbReference type="Proteomes" id="UP000324832"/>
    </source>
</evidence>
<keyword evidence="3" id="KW-1185">Reference proteome</keyword>
<sequence>MEREKEKNDSLSAEEDLVSPKKSPRKTSQTTALKFSPCKTPRRSLTDTPQGSLHVEREPEVADMALVLKDQ</sequence>
<dbReference type="EMBL" id="FZQP02005066">
    <property type="protein sequence ID" value="VVD00920.1"/>
    <property type="molecule type" value="Genomic_DNA"/>
</dbReference>
<evidence type="ECO:0000313" key="2">
    <source>
        <dbReference type="EMBL" id="VVD00920.1"/>
    </source>
</evidence>
<dbReference type="AlphaFoldDB" id="A0A5E4QRF0"/>
<proteinExistence type="predicted"/>
<reference evidence="2 3" key="1">
    <citation type="submission" date="2017-07" db="EMBL/GenBank/DDBJ databases">
        <authorList>
            <person name="Talla V."/>
            <person name="Backstrom N."/>
        </authorList>
    </citation>
    <scope>NUCLEOTIDE SEQUENCE [LARGE SCALE GENOMIC DNA]</scope>
</reference>
<evidence type="ECO:0000256" key="1">
    <source>
        <dbReference type="SAM" id="MobiDB-lite"/>
    </source>
</evidence>
<gene>
    <name evidence="2" type="ORF">LSINAPIS_LOCUS11464</name>
</gene>
<protein>
    <submittedName>
        <fullName evidence="2">Uncharacterized protein</fullName>
    </submittedName>
</protein>
<dbReference type="Proteomes" id="UP000324832">
    <property type="component" value="Unassembled WGS sequence"/>
</dbReference>